<feature type="compositionally biased region" description="Polar residues" evidence="1">
    <location>
        <begin position="432"/>
        <end position="455"/>
    </location>
</feature>
<reference evidence="3 4" key="1">
    <citation type="submission" date="2018-04" db="EMBL/GenBank/DDBJ databases">
        <title>The genome of golden apple snail Pomacea canaliculata provides insight into stress tolerance and invasive adaptation.</title>
        <authorList>
            <person name="Liu C."/>
            <person name="Liu B."/>
            <person name="Ren Y."/>
            <person name="Zhang Y."/>
            <person name="Wang H."/>
            <person name="Li S."/>
            <person name="Jiang F."/>
            <person name="Yin L."/>
            <person name="Zhang G."/>
            <person name="Qian W."/>
            <person name="Fan W."/>
        </authorList>
    </citation>
    <scope>NUCLEOTIDE SEQUENCE [LARGE SCALE GENOMIC DNA]</scope>
    <source>
        <strain evidence="3">SZHN2017</strain>
        <tissue evidence="3">Muscle</tissue>
    </source>
</reference>
<feature type="region of interest" description="Disordered" evidence="1">
    <location>
        <begin position="240"/>
        <end position="259"/>
    </location>
</feature>
<organism evidence="3 4">
    <name type="scientific">Pomacea canaliculata</name>
    <name type="common">Golden apple snail</name>
    <dbReference type="NCBI Taxonomy" id="400727"/>
    <lineage>
        <taxon>Eukaryota</taxon>
        <taxon>Metazoa</taxon>
        <taxon>Spiralia</taxon>
        <taxon>Lophotrochozoa</taxon>
        <taxon>Mollusca</taxon>
        <taxon>Gastropoda</taxon>
        <taxon>Caenogastropoda</taxon>
        <taxon>Architaenioglossa</taxon>
        <taxon>Ampullarioidea</taxon>
        <taxon>Ampullariidae</taxon>
        <taxon>Pomacea</taxon>
    </lineage>
</organism>
<feature type="region of interest" description="Disordered" evidence="1">
    <location>
        <begin position="204"/>
        <end position="233"/>
    </location>
</feature>
<feature type="compositionally biased region" description="Polar residues" evidence="1">
    <location>
        <begin position="132"/>
        <end position="172"/>
    </location>
</feature>
<feature type="region of interest" description="Disordered" evidence="1">
    <location>
        <begin position="124"/>
        <end position="189"/>
    </location>
</feature>
<dbReference type="Proteomes" id="UP000245119">
    <property type="component" value="Linkage Group LG7"/>
</dbReference>
<gene>
    <name evidence="3" type="ORF">C0Q70_12587</name>
</gene>
<sequence length="584" mass="64242">MYRVVSVLDFLPLPEARETELKCIVHHLTLAEKIIAIKKVYITDPPFEPVILGPNEIRQGENATTSFLGEDGRLWHNVTSKLTYSPSWQERDMKLRCTATFSIITISVSGMINISVKDDSSSLSEKLGSADVTGSTHTQTETSSGENTSAPRPHPDTSSGSGTKTLVNSVPNGEQEPKANMNASPEEQSLVYSMSKTRRYLLESTSNTGDNDMEASGNNSTRSTSNTDDNKNLVDKHSMQVSENNSARSASNTSDNGNLVDKHRIEVSGHNSVSSRSSQEGNHLDHSSGRSDASVVPPTKADDLNSSRDNTSEKKILELSNLRVLLKTLHTRGKTLPTWKRHEFLSDNTTSVGNFVKKIEMDTDSNISSEAELRGSPKPFDDDKTTLGVKKDEKEKIRHPRFENTKHRPNNLQAEDGVISDVISRNDAQNLTSQPATAGHNSSQPVTGPNRSQPVKTGGKDKELGSGVFDGKASLVTPRLSVSEASFPPLNSMIPNTGEKDWKAHVDQPVPQLYDDYDRFENFEKPDKKNVEKEPAQDLPANAGTDKMMFAAGFVSVFILLVLVALGLLWYKRLRRHPDPTDGY</sequence>
<dbReference type="EMBL" id="PZQS01000007">
    <property type="protein sequence ID" value="PVD27429.1"/>
    <property type="molecule type" value="Genomic_DNA"/>
</dbReference>
<protein>
    <submittedName>
        <fullName evidence="3">Uncharacterized protein</fullName>
    </submittedName>
</protein>
<keyword evidence="2" id="KW-1133">Transmembrane helix</keyword>
<evidence type="ECO:0000313" key="4">
    <source>
        <dbReference type="Proteomes" id="UP000245119"/>
    </source>
</evidence>
<evidence type="ECO:0000256" key="2">
    <source>
        <dbReference type="SAM" id="Phobius"/>
    </source>
</evidence>
<name>A0A2T7P1Y2_POMCA</name>
<keyword evidence="2" id="KW-0472">Membrane</keyword>
<keyword evidence="4" id="KW-1185">Reference proteome</keyword>
<feature type="compositionally biased region" description="Basic and acidic residues" evidence="1">
    <location>
        <begin position="300"/>
        <end position="310"/>
    </location>
</feature>
<feature type="region of interest" description="Disordered" evidence="1">
    <location>
        <begin position="432"/>
        <end position="469"/>
    </location>
</feature>
<feature type="compositionally biased region" description="Low complexity" evidence="1">
    <location>
        <begin position="218"/>
        <end position="227"/>
    </location>
</feature>
<feature type="region of interest" description="Disordered" evidence="1">
    <location>
        <begin position="269"/>
        <end position="310"/>
    </location>
</feature>
<evidence type="ECO:0000256" key="1">
    <source>
        <dbReference type="SAM" id="MobiDB-lite"/>
    </source>
</evidence>
<feature type="compositionally biased region" description="Polar residues" evidence="1">
    <location>
        <begin position="240"/>
        <end position="257"/>
    </location>
</feature>
<evidence type="ECO:0000313" key="3">
    <source>
        <dbReference type="EMBL" id="PVD27429.1"/>
    </source>
</evidence>
<feature type="compositionally biased region" description="Low complexity" evidence="1">
    <location>
        <begin position="269"/>
        <end position="278"/>
    </location>
</feature>
<accession>A0A2T7P1Y2</accession>
<feature type="compositionally biased region" description="Basic and acidic residues" evidence="1">
    <location>
        <begin position="371"/>
        <end position="406"/>
    </location>
</feature>
<proteinExistence type="predicted"/>
<dbReference type="AlphaFoldDB" id="A0A2T7P1Y2"/>
<comment type="caution">
    <text evidence="3">The sequence shown here is derived from an EMBL/GenBank/DDBJ whole genome shotgun (WGS) entry which is preliminary data.</text>
</comment>
<feature type="transmembrane region" description="Helical" evidence="2">
    <location>
        <begin position="548"/>
        <end position="571"/>
    </location>
</feature>
<keyword evidence="2" id="KW-0812">Transmembrane</keyword>
<feature type="region of interest" description="Disordered" evidence="1">
    <location>
        <begin position="366"/>
        <end position="416"/>
    </location>
</feature>